<feature type="compositionally biased region" description="Polar residues" evidence="3">
    <location>
        <begin position="443"/>
        <end position="461"/>
    </location>
</feature>
<dbReference type="Gene3D" id="3.40.50.2020">
    <property type="match status" value="1"/>
</dbReference>
<dbReference type="Proteomes" id="UP000289886">
    <property type="component" value="Unassembled WGS sequence"/>
</dbReference>
<sequence>MGLVNNAFQPEDLEKLRDGNLGISHTRYSTTGMSELQNCQPFVVETLHGKIAVAHNGELVNAQNLRRKVMRHGVGLSTSSDSELITQLLALTPPFEEVDAPDWVARIKNLMTETPTSYSLLVMHKDVIYAIRDPYGNRPLSIGRLVPISKLHSSGQMVYSVRQRCGRQLALEAPVDADVVSTVPESATPAALGYAQQSGLPYVEVLCKNRYVGRTFIQPNTRLRQLGVAKKFGALTDNFAGKRVVLIDDSIVHIRVASPPIRFPCYMGINIPTKEELIANRPEFEDIAGYIGATSVVYLSVDGLVSAVQSGIRSREEKDMMIDGNDSRSSKANRKFGHCTACLTGKYPVELECILQVPAAYVPVDPEAPPHLSAHVMMQCCLRYILIQRDFDLTKKFLNSFSTWLHCDAEVVLQNQNLTLLKLQWRETHNLGTANELQDRATEGQQQDTQTSKVDPSEPSVSVEQIDSRVPGCLAYVLHTSGTTGLPKIVRVPHRCIVPNILHLRAMFQITPEDVLFMASPLTFDPSVVELFVTLSSGASLLIIPSVVKMMPTKLAAVLFNHHRVSVMQATPTLVRQFGTSLLNSTVLSASTSLRILALGGEAFPTLAVLKNWRAKGNKTQFFNLYGITEVSSWATCYMIPDDIIDSTSRSEDPIPLGTPLLGTTVEVRDLNGSLIKQGEGKIFIGGRERLCFIGNEVTMPYGTMRETGDWVVLKESNVYYMGRKDSHIKRHGKRLNLETVQQIVESLSTVEACAVTYYKEHKLILFVVTASQCADGDKDIFLELVKFLPAHAMPDKLVMVESLPFTAHGKVNMKELVKVYEKQMEALKLHSGPQGKEELWACLLVLWKAVLNLPADAMILPESAFLFSGGDSLKSLRLSEEIEAMVGRTLPELMEVILNGSILDLYNHIANLTFSSNDKETTEVNLKQELNKEFSSVEVQKRTVSHSYKEKAVSFTSMCRGGLVFKSDVDVPNRNSTALLSLKHVEPRGHSDITHQHVNKAPAGSTVHQVESADPLCPAEGHLFQKDLAGEGGLMLKMRWKSDTGKCVDASPLLLISGAGEASATVYIGSHSHRMQAIDLCSGMIKWERVLGDRIESSATVTKCGNFIVVGCYDSLVYVLRASDGKTYWTFSTGNSVKSCATVDPESGLVFIGSHDHHTYALDIETKQCVWKRHCGGGAVFSSPFLNSSPRQLYIATLGSQLLAINPDNGDILWKRSSDKPFFSSPQCTQRAVFIGSVDGNVYCFSHTGKKLWQFSTNGPIFSSPCIDNSSLADQKLVCGSHDNYVYCLKAGSELLWKFKTSAKVYSTPFIFSDHHVGSRSLVAVMSTDGKLWILDSESGVLKTSYSFPGETFSSPVVWGRTLIVGCRNNFVYCLELSGTD</sequence>
<dbReference type="InterPro" id="IPR000836">
    <property type="entry name" value="PRTase_dom"/>
</dbReference>
<dbReference type="InterPro" id="IPR020845">
    <property type="entry name" value="AMP-binding_CS"/>
</dbReference>
<proteinExistence type="inferred from homology"/>
<evidence type="ECO:0000256" key="2">
    <source>
        <dbReference type="ARBA" id="ARBA00023098"/>
    </source>
</evidence>
<dbReference type="Gene3D" id="3.60.20.10">
    <property type="entry name" value="Glutamine Phosphoribosylpyrophosphate, subunit 1, domain 1"/>
    <property type="match status" value="2"/>
</dbReference>
<evidence type="ECO:0000259" key="5">
    <source>
        <dbReference type="PROSITE" id="PS51278"/>
    </source>
</evidence>
<dbReference type="PROSITE" id="PS51278">
    <property type="entry name" value="GATASE_TYPE_2"/>
    <property type="match status" value="1"/>
</dbReference>
<dbReference type="GO" id="GO:0043041">
    <property type="term" value="P:amino acid activation for nonribosomal peptide biosynthetic process"/>
    <property type="evidence" value="ECO:0007669"/>
    <property type="project" value="TreeGrafter"/>
</dbReference>
<organism evidence="6 7">
    <name type="scientific">Acipenser ruthenus</name>
    <name type="common">Sterlet sturgeon</name>
    <dbReference type="NCBI Taxonomy" id="7906"/>
    <lineage>
        <taxon>Eukaryota</taxon>
        <taxon>Metazoa</taxon>
        <taxon>Chordata</taxon>
        <taxon>Craniata</taxon>
        <taxon>Vertebrata</taxon>
        <taxon>Euteleostomi</taxon>
        <taxon>Actinopterygii</taxon>
        <taxon>Chondrostei</taxon>
        <taxon>Acipenseriformes</taxon>
        <taxon>Acipenseridae</taxon>
        <taxon>Acipenser</taxon>
    </lineage>
</organism>
<evidence type="ECO:0000256" key="1">
    <source>
        <dbReference type="ARBA" id="ARBA00006432"/>
    </source>
</evidence>
<feature type="domain" description="Carrier" evidence="4">
    <location>
        <begin position="838"/>
        <end position="914"/>
    </location>
</feature>
<dbReference type="Gene3D" id="3.30.300.30">
    <property type="match status" value="1"/>
</dbReference>
<reference evidence="6 7" key="1">
    <citation type="submission" date="2019-01" db="EMBL/GenBank/DDBJ databases">
        <title>Draft Genome and Complete Hox-Cluster Characterization of the Sterlet Sturgeon (Acipenser ruthenus).</title>
        <authorList>
            <person name="Wei Q."/>
        </authorList>
    </citation>
    <scope>NUCLEOTIDE SEQUENCE [LARGE SCALE GENOMIC DNA]</scope>
    <source>
        <strain evidence="6">WHYD16114868_AA</strain>
        <tissue evidence="6">Blood</tissue>
    </source>
</reference>
<dbReference type="InterPro" id="IPR000873">
    <property type="entry name" value="AMP-dep_synth/lig_dom"/>
</dbReference>
<dbReference type="InterPro" id="IPR011047">
    <property type="entry name" value="Quinoprotein_ADH-like_sf"/>
</dbReference>
<dbReference type="SUPFAM" id="SSF50998">
    <property type="entry name" value="Quinoprotein alcohol dehydrogenase-like"/>
    <property type="match status" value="1"/>
</dbReference>
<dbReference type="SMART" id="SM00564">
    <property type="entry name" value="PQQ"/>
    <property type="match status" value="7"/>
</dbReference>
<dbReference type="Gene3D" id="2.130.10.10">
    <property type="entry name" value="YVTN repeat-like/Quinoprotein amine dehydrogenase"/>
    <property type="match status" value="2"/>
</dbReference>
<accession>A0A444TZ03</accession>
<comment type="caution">
    <text evidence="6">The sequence shown here is derived from an EMBL/GenBank/DDBJ whole genome shotgun (WGS) entry which is preliminary data.</text>
</comment>
<dbReference type="GO" id="GO:0006629">
    <property type="term" value="P:lipid metabolic process"/>
    <property type="evidence" value="ECO:0007669"/>
    <property type="project" value="UniProtKB-KW"/>
</dbReference>
<dbReference type="SUPFAM" id="SSF56801">
    <property type="entry name" value="Acetyl-CoA synthetase-like"/>
    <property type="match status" value="1"/>
</dbReference>
<dbReference type="PANTHER" id="PTHR44394">
    <property type="entry name" value="BETA-ALANINE-ACTIVATING ENZYME"/>
    <property type="match status" value="1"/>
</dbReference>
<dbReference type="InterPro" id="IPR029057">
    <property type="entry name" value="PRTase-like"/>
</dbReference>
<name>A0A444TZ03_ACIRT</name>
<dbReference type="PROSITE" id="PS50075">
    <property type="entry name" value="CARRIER"/>
    <property type="match status" value="1"/>
</dbReference>
<evidence type="ECO:0000313" key="7">
    <source>
        <dbReference type="Proteomes" id="UP000289886"/>
    </source>
</evidence>
<dbReference type="PROSITE" id="PS00455">
    <property type="entry name" value="AMP_BINDING"/>
    <property type="match status" value="1"/>
</dbReference>
<dbReference type="Pfam" id="PF13570">
    <property type="entry name" value="Beta-prop_ACSF4"/>
    <property type="match status" value="1"/>
</dbReference>
<keyword evidence="2" id="KW-0443">Lipid metabolism</keyword>
<dbReference type="CDD" id="cd06223">
    <property type="entry name" value="PRTases_typeI"/>
    <property type="match status" value="1"/>
</dbReference>
<dbReference type="InterPro" id="IPR015943">
    <property type="entry name" value="WD40/YVTN_repeat-like_dom_sf"/>
</dbReference>
<dbReference type="InterPro" id="IPR048005">
    <property type="entry name" value="AASDH_AMP"/>
</dbReference>
<dbReference type="InterPro" id="IPR017932">
    <property type="entry name" value="GATase_2_dom"/>
</dbReference>
<keyword evidence="7" id="KW-1185">Reference proteome</keyword>
<dbReference type="Pfam" id="PF00501">
    <property type="entry name" value="AMP-binding"/>
    <property type="match status" value="1"/>
</dbReference>
<gene>
    <name evidence="6" type="ORF">EOD39_10018</name>
</gene>
<dbReference type="InterPro" id="IPR042099">
    <property type="entry name" value="ANL_N_sf"/>
</dbReference>
<dbReference type="SUPFAM" id="SSF56235">
    <property type="entry name" value="N-terminal nucleophile aminohydrolases (Ntn hydrolases)"/>
    <property type="match status" value="1"/>
</dbReference>
<dbReference type="SUPFAM" id="SSF53271">
    <property type="entry name" value="PRTase-like"/>
    <property type="match status" value="1"/>
</dbReference>
<dbReference type="CDD" id="cd17654">
    <property type="entry name" value="A_NRPS_acs4"/>
    <property type="match status" value="1"/>
</dbReference>
<dbReference type="InterPro" id="IPR045851">
    <property type="entry name" value="AMP-bd_C_sf"/>
</dbReference>
<evidence type="ECO:0000256" key="3">
    <source>
        <dbReference type="SAM" id="MobiDB-lite"/>
    </source>
</evidence>
<comment type="similarity">
    <text evidence="1">Belongs to the ATP-dependent AMP-binding enzyme family.</text>
</comment>
<dbReference type="Gene3D" id="3.40.50.12780">
    <property type="entry name" value="N-terminal domain of ligase-like"/>
    <property type="match status" value="1"/>
</dbReference>
<dbReference type="InterPro" id="IPR018391">
    <property type="entry name" value="PQQ_b-propeller_rpt"/>
</dbReference>
<evidence type="ECO:0000259" key="4">
    <source>
        <dbReference type="PROSITE" id="PS50075"/>
    </source>
</evidence>
<dbReference type="EMBL" id="SCEB01215709">
    <property type="protein sequence ID" value="RXM28120.1"/>
    <property type="molecule type" value="Genomic_DNA"/>
</dbReference>
<dbReference type="InterPro" id="IPR009081">
    <property type="entry name" value="PP-bd_ACP"/>
</dbReference>
<dbReference type="Pfam" id="PF13522">
    <property type="entry name" value="GATase_6"/>
    <property type="match status" value="1"/>
</dbReference>
<protein>
    <submittedName>
        <fullName evidence="6">Acyl-CoA synthetase family member 4</fullName>
    </submittedName>
</protein>
<dbReference type="InterPro" id="IPR052091">
    <property type="entry name" value="Beta-ala_Activ/Resist"/>
</dbReference>
<feature type="region of interest" description="Disordered" evidence="3">
    <location>
        <begin position="434"/>
        <end position="461"/>
    </location>
</feature>
<dbReference type="PANTHER" id="PTHR44394:SF1">
    <property type="entry name" value="BETA-ALANINE-ACTIVATING ENZYME"/>
    <property type="match status" value="1"/>
</dbReference>
<evidence type="ECO:0000313" key="6">
    <source>
        <dbReference type="EMBL" id="RXM28120.1"/>
    </source>
</evidence>
<dbReference type="InterPro" id="IPR029055">
    <property type="entry name" value="Ntn_hydrolases_N"/>
</dbReference>
<feature type="domain" description="Glutamine amidotransferase type-2" evidence="5">
    <location>
        <begin position="1"/>
        <end position="257"/>
    </location>
</feature>
<dbReference type="Gene3D" id="2.40.10.480">
    <property type="match status" value="1"/>
</dbReference>
<dbReference type="InterPro" id="IPR002372">
    <property type="entry name" value="PQQ_rpt_dom"/>
</dbReference>